<feature type="region of interest" description="Disordered" evidence="4">
    <location>
        <begin position="171"/>
        <end position="190"/>
    </location>
</feature>
<dbReference type="PRINTS" id="PR00759">
    <property type="entry name" value="BASICPTASE"/>
</dbReference>
<dbReference type="FunFam" id="4.10.410.10:FF:000020">
    <property type="entry name" value="Collagen, type VI, alpha 3"/>
    <property type="match status" value="1"/>
</dbReference>
<dbReference type="PROSITE" id="PS50279">
    <property type="entry name" value="BPTI_KUNITZ_2"/>
    <property type="match status" value="10"/>
</dbReference>
<dbReference type="GO" id="GO:0005615">
    <property type="term" value="C:extracellular space"/>
    <property type="evidence" value="ECO:0007669"/>
    <property type="project" value="TreeGrafter"/>
</dbReference>
<dbReference type="Pfam" id="PF00014">
    <property type="entry name" value="Kunitz_BPTI"/>
    <property type="match status" value="10"/>
</dbReference>
<evidence type="ECO:0000256" key="2">
    <source>
        <dbReference type="ARBA" id="ARBA00022900"/>
    </source>
</evidence>
<feature type="domain" description="BPTI/Kunitz inhibitor" evidence="5">
    <location>
        <begin position="242"/>
        <end position="297"/>
    </location>
</feature>
<feature type="compositionally biased region" description="Low complexity" evidence="4">
    <location>
        <begin position="176"/>
        <end position="190"/>
    </location>
</feature>
<feature type="domain" description="BPTI/Kunitz inhibitor" evidence="5">
    <location>
        <begin position="407"/>
        <end position="463"/>
    </location>
</feature>
<feature type="domain" description="BPTI/Kunitz inhibitor" evidence="5">
    <location>
        <begin position="820"/>
        <end position="870"/>
    </location>
</feature>
<comment type="caution">
    <text evidence="6">The sequence shown here is derived from an EMBL/GenBank/DDBJ whole genome shotgun (WGS) entry which is preliminary data.</text>
</comment>
<evidence type="ECO:0000256" key="3">
    <source>
        <dbReference type="ARBA" id="ARBA00023157"/>
    </source>
</evidence>
<dbReference type="InterPro" id="IPR050098">
    <property type="entry name" value="TFPI/VKTCI-like"/>
</dbReference>
<feature type="domain" description="BPTI/Kunitz inhibitor" evidence="5">
    <location>
        <begin position="58"/>
        <end position="114"/>
    </location>
</feature>
<dbReference type="InterPro" id="IPR036880">
    <property type="entry name" value="Kunitz_BPTI_sf"/>
</dbReference>
<evidence type="ECO:0000313" key="6">
    <source>
        <dbReference type="EMBL" id="GMT10671.1"/>
    </source>
</evidence>
<protein>
    <recommendedName>
        <fullName evidence="5">BPTI/Kunitz inhibitor domain-containing protein</fullName>
    </recommendedName>
</protein>
<dbReference type="SUPFAM" id="SSF57362">
    <property type="entry name" value="BPTI-like"/>
    <property type="match status" value="10"/>
</dbReference>
<dbReference type="PANTHER" id="PTHR10083:SF373">
    <property type="entry name" value="SERINE PEPTIDASE INHIBITOR, KUNITZ TYPE, 2"/>
    <property type="match status" value="1"/>
</dbReference>
<dbReference type="EMBL" id="BTSY01000001">
    <property type="protein sequence ID" value="GMT10671.1"/>
    <property type="molecule type" value="Genomic_DNA"/>
</dbReference>
<dbReference type="CDD" id="cd21630">
    <property type="entry name" value="Kunitz_TAP-like"/>
    <property type="match status" value="1"/>
</dbReference>
<keyword evidence="1" id="KW-0646">Protease inhibitor</keyword>
<dbReference type="PROSITE" id="PS00280">
    <property type="entry name" value="BPTI_KUNITZ_1"/>
    <property type="match status" value="3"/>
</dbReference>
<feature type="region of interest" description="Disordered" evidence="4">
    <location>
        <begin position="1"/>
        <end position="49"/>
    </location>
</feature>
<dbReference type="CDD" id="cd00109">
    <property type="entry name" value="Kunitz-type"/>
    <property type="match status" value="6"/>
</dbReference>
<dbReference type="SMART" id="SM00131">
    <property type="entry name" value="KU"/>
    <property type="match status" value="10"/>
</dbReference>
<feature type="non-terminal residue" evidence="6">
    <location>
        <position position="1"/>
    </location>
</feature>
<feature type="domain" description="BPTI/Kunitz inhibitor" evidence="5">
    <location>
        <begin position="336"/>
        <end position="394"/>
    </location>
</feature>
<dbReference type="AlphaFoldDB" id="A0AAV5UVY3"/>
<feature type="region of interest" description="Disordered" evidence="4">
    <location>
        <begin position="208"/>
        <end position="231"/>
    </location>
</feature>
<keyword evidence="7" id="KW-1185">Reference proteome</keyword>
<keyword evidence="2" id="KW-0722">Serine protease inhibitor</keyword>
<accession>A0AAV5UVY3</accession>
<dbReference type="GO" id="GO:0004867">
    <property type="term" value="F:serine-type endopeptidase inhibitor activity"/>
    <property type="evidence" value="ECO:0007669"/>
    <property type="project" value="UniProtKB-KW"/>
</dbReference>
<feature type="domain" description="BPTI/Kunitz inhibitor" evidence="5">
    <location>
        <begin position="682"/>
        <end position="737"/>
    </location>
</feature>
<sequence>EEEEEEEEEKEKEREYLHSTSTSTSTPIPAEEQEEEEDEEEKRKTEEAYLSIKNSGSCSGILDSRLEDDCDNGNWKMRYFFSSEKGKCRAFWYGGCKVDVHNFYPTEEACKLSCGNHYPVEEGHFQQAVQHYEKKEKKEEERTTTTAKSVTSTTPKVVSWTTKLAPMDVEISGEESTTTTQAPPTSQQPAAAAYTVYPIEHSIKNRGSISYSTTEMPHPAEEDYDEKELPPSIPAGAASDPCDDPIDTRLEEECSTTWEYRAYFDASAKKCIKFWFGGCEIKSRNLFLDSEACRAVCHHKLPSSSPLIISTLPPPTTTSIPSTTSIIPTTSPLRECLAEHNRDAPARECGKEGRNWTQRYFFDHATRSCRMYWGCEGSSSPNNFPDLLTCQWKCEPQRAWPKSVKSCLDPLDSSLEDDCNGGNFMTKFHFDFQSKKCVAFHYGGCRSPSHNIFEGVEECKTTCERPDHTVSQSCLEAFDRGFLNTCNVNSRFEPKYYYDSSTGSCSMFWWGGCRRGAANFFTSLDTCKWSCERPKRSEGPKQCADKFDEKLTEACQDGQWRERFYFDHEKASCVPFWWDGCFSESANFFRDIHSCQSLCEKTESEIGSVSSTLKEEFRCLEEKKVGDCRETYPAYYYDRVHRECRPFSYSGCGGNGNRFLTLGQCEGLCRPFTLLSEVESSCYLPLDTGHSEGECGKAATVSFHFDRSSGSCAQFWFRGCGGNGNRFDSLATCNRICTTHRRPGPIRKTRSTHACFESSADRGVCAGGNSSALQKYTYQGGKCVLFSWSGCGGSANRFNSQRECEQLCNGLKPSNTPAVCSFDADWGPCNQLSHKWFFNQTTGFCAQFLYGGCGGNTNRFDQFDTCQKTCEVTGIDVCMETIDRGDWCEPMSNR</sequence>
<dbReference type="Gene3D" id="4.10.410.10">
    <property type="entry name" value="Pancreatic trypsin inhibitor Kunitz domain"/>
    <property type="match status" value="10"/>
</dbReference>
<name>A0AAV5UVY3_9BILA</name>
<feature type="domain" description="BPTI/Kunitz inhibitor" evidence="5">
    <location>
        <begin position="619"/>
        <end position="669"/>
    </location>
</feature>
<feature type="compositionally biased region" description="Acidic residues" evidence="4">
    <location>
        <begin position="1"/>
        <end position="10"/>
    </location>
</feature>
<evidence type="ECO:0000256" key="4">
    <source>
        <dbReference type="SAM" id="MobiDB-lite"/>
    </source>
</evidence>
<feature type="non-terminal residue" evidence="6">
    <location>
        <position position="894"/>
    </location>
</feature>
<proteinExistence type="predicted"/>
<evidence type="ECO:0000259" key="5">
    <source>
        <dbReference type="PROSITE" id="PS50279"/>
    </source>
</evidence>
<evidence type="ECO:0000313" key="7">
    <source>
        <dbReference type="Proteomes" id="UP001432322"/>
    </source>
</evidence>
<reference evidence="6" key="1">
    <citation type="submission" date="2023-10" db="EMBL/GenBank/DDBJ databases">
        <title>Genome assembly of Pristionchus species.</title>
        <authorList>
            <person name="Yoshida K."/>
            <person name="Sommer R.J."/>
        </authorList>
    </citation>
    <scope>NUCLEOTIDE SEQUENCE</scope>
    <source>
        <strain evidence="6">RS5133</strain>
    </source>
</reference>
<dbReference type="InterPro" id="IPR002223">
    <property type="entry name" value="Kunitz_BPTI"/>
</dbReference>
<dbReference type="PANTHER" id="PTHR10083">
    <property type="entry name" value="KUNITZ-TYPE PROTEASE INHIBITOR-RELATED"/>
    <property type="match status" value="1"/>
</dbReference>
<organism evidence="6 7">
    <name type="scientific">Pristionchus fissidentatus</name>
    <dbReference type="NCBI Taxonomy" id="1538716"/>
    <lineage>
        <taxon>Eukaryota</taxon>
        <taxon>Metazoa</taxon>
        <taxon>Ecdysozoa</taxon>
        <taxon>Nematoda</taxon>
        <taxon>Chromadorea</taxon>
        <taxon>Rhabditida</taxon>
        <taxon>Rhabditina</taxon>
        <taxon>Diplogasteromorpha</taxon>
        <taxon>Diplogasteroidea</taxon>
        <taxon>Neodiplogasteridae</taxon>
        <taxon>Pristionchus</taxon>
    </lineage>
</organism>
<feature type="compositionally biased region" description="Acidic residues" evidence="4">
    <location>
        <begin position="31"/>
        <end position="40"/>
    </location>
</feature>
<evidence type="ECO:0000256" key="1">
    <source>
        <dbReference type="ARBA" id="ARBA00022690"/>
    </source>
</evidence>
<dbReference type="InterPro" id="IPR020901">
    <property type="entry name" value="Prtase_inh_Kunz-CS"/>
</dbReference>
<keyword evidence="3" id="KW-1015">Disulfide bond</keyword>
<feature type="domain" description="BPTI/Kunitz inhibitor" evidence="5">
    <location>
        <begin position="755"/>
        <end position="808"/>
    </location>
</feature>
<feature type="domain" description="BPTI/Kunitz inhibitor" evidence="5">
    <location>
        <begin position="543"/>
        <end position="599"/>
    </location>
</feature>
<gene>
    <name evidence="6" type="ORF">PFISCL1PPCAC_1968</name>
</gene>
<feature type="domain" description="BPTI/Kunitz inhibitor" evidence="5">
    <location>
        <begin position="474"/>
        <end position="531"/>
    </location>
</feature>
<dbReference type="Proteomes" id="UP001432322">
    <property type="component" value="Unassembled WGS sequence"/>
</dbReference>